<dbReference type="EMBL" id="CP015878">
    <property type="protein sequence ID" value="ANI15213.1"/>
    <property type="molecule type" value="Genomic_DNA"/>
</dbReference>
<feature type="transmembrane region" description="Helical" evidence="9">
    <location>
        <begin position="144"/>
        <end position="167"/>
    </location>
</feature>
<feature type="transmembrane region" description="Helical" evidence="9">
    <location>
        <begin position="276"/>
        <end position="294"/>
    </location>
</feature>
<evidence type="ECO:0000313" key="11">
    <source>
        <dbReference type="EMBL" id="ANI15213.1"/>
    </source>
</evidence>
<evidence type="ECO:0000256" key="7">
    <source>
        <dbReference type="ARBA" id="ARBA00023054"/>
    </source>
</evidence>
<evidence type="ECO:0000256" key="5">
    <source>
        <dbReference type="ARBA" id="ARBA00022692"/>
    </source>
</evidence>
<feature type="transmembrane region" description="Helical" evidence="9">
    <location>
        <begin position="247"/>
        <end position="270"/>
    </location>
</feature>
<evidence type="ECO:0000313" key="12">
    <source>
        <dbReference type="Proteomes" id="UP000077748"/>
    </source>
</evidence>
<reference evidence="11 12" key="1">
    <citation type="submission" date="2016-05" db="EMBL/GenBank/DDBJ databases">
        <title>Genome Sequence of Pseudomonas citronellolis Strain SJTE-3, an Estrogens and Persistent Organic Pollutants degradation strain.</title>
        <authorList>
            <person name="Liang R."/>
        </authorList>
    </citation>
    <scope>NUCLEOTIDE SEQUENCE [LARGE SCALE GENOMIC DNA]</scope>
    <source>
        <strain evidence="11 12">SJTE-3</strain>
    </source>
</reference>
<evidence type="ECO:0000256" key="3">
    <source>
        <dbReference type="ARBA" id="ARBA00004196"/>
    </source>
</evidence>
<gene>
    <name evidence="11" type="ORF">A9C11_15015</name>
</gene>
<evidence type="ECO:0000256" key="2">
    <source>
        <dbReference type="ARBA" id="ARBA00004141"/>
    </source>
</evidence>
<comment type="cofactor">
    <cofactor evidence="1">
        <name>Zn(2+)</name>
        <dbReference type="ChEBI" id="CHEBI:29105"/>
    </cofactor>
</comment>
<keyword evidence="7" id="KW-0175">Coiled coil</keyword>
<feature type="transmembrane region" description="Helical" evidence="9">
    <location>
        <begin position="420"/>
        <end position="436"/>
    </location>
</feature>
<dbReference type="InterPro" id="IPR050465">
    <property type="entry name" value="UPF0194_transport"/>
</dbReference>
<comment type="subcellular location">
    <subcellularLocation>
        <location evidence="3">Cell envelope</location>
    </subcellularLocation>
    <subcellularLocation>
        <location evidence="2">Membrane</location>
        <topology evidence="2">Multi-pass membrane protein</topology>
    </subcellularLocation>
</comment>
<feature type="domain" description="Peptidase M50" evidence="10">
    <location>
        <begin position="190"/>
        <end position="289"/>
    </location>
</feature>
<dbReference type="Pfam" id="PF02163">
    <property type="entry name" value="Peptidase_M50"/>
    <property type="match status" value="1"/>
</dbReference>
<organism evidence="11 12">
    <name type="scientific">Pseudomonas citronellolis</name>
    <dbReference type="NCBI Taxonomy" id="53408"/>
    <lineage>
        <taxon>Bacteria</taxon>
        <taxon>Pseudomonadati</taxon>
        <taxon>Pseudomonadota</taxon>
        <taxon>Gammaproteobacteria</taxon>
        <taxon>Pseudomonadales</taxon>
        <taxon>Pseudomonadaceae</taxon>
        <taxon>Pseudomonas</taxon>
    </lineage>
</organism>
<dbReference type="CDD" id="cd05709">
    <property type="entry name" value="S2P-M50"/>
    <property type="match status" value="1"/>
</dbReference>
<name>A0A1A9KDX9_9PSED</name>
<proteinExistence type="inferred from homology"/>
<keyword evidence="8 9" id="KW-0472">Membrane</keyword>
<evidence type="ECO:0000256" key="1">
    <source>
        <dbReference type="ARBA" id="ARBA00001947"/>
    </source>
</evidence>
<keyword evidence="6 9" id="KW-1133">Transmembrane helix</keyword>
<dbReference type="GO" id="GO:0030313">
    <property type="term" value="C:cell envelope"/>
    <property type="evidence" value="ECO:0007669"/>
    <property type="project" value="UniProtKB-SubCell"/>
</dbReference>
<keyword evidence="5 9" id="KW-0812">Transmembrane</keyword>
<evidence type="ECO:0000256" key="6">
    <source>
        <dbReference type="ARBA" id="ARBA00022989"/>
    </source>
</evidence>
<sequence length="700" mass="78530">MMDAAAEDLPTPPLRDDLDIAEAGSNADGEPAWVIHDNVTNRFFRIGWLEFECLLRWEQTPRRIAEDIAEQTALKPDIEQVLGFRAFLERHQLVRPGAQALERLREASEGNQFLTWKWWLHHYLFFRIPLLHPQRHLRRLAGALGWLFHPFMGVLVVGLGLLGIVLVAHQWDTFRHDVVESFSTEGLLSFALALVVAKTLHELGHALVATRLGLKVAHMGIAFVVMWPMLYTDTGESWKLRNSKQRLAIASAGILTELGLAGLATLGWALSDPGPLRNALLYLATTSWALSLALNASPFMRFDGYFILSDLLDFPNLHERATALAKVTLRRNLLGLDEAWPEAFPVRQRRLLVAFAMVTWVYRLVLFLGIAVTVYLFFFKLLGIFLFAVEISWFIVQPIWRELKHWWQHRGEVRRGRRHLFLLLLAAALLLVAVPWRSQIHAVGLARAEHQVRLYAPFPALLQQVRKAGPVQAGQTLVVLDQPDITIRLAGNEASMQGYRARLAGLLADPGGLAEEAATRQRYGVQFQEARAARSEIARLNLQAPFAGQWLDLNPDWRGGQWIGTREPLGVLIDPRSWQVDAYVGPDEIQRLGEGSAVRFYPEGVPRAITGKVLQIGTTRIGQLGQPALASRHGGPLAVQPHGDQLVPSSPLFHVLVQLDEAPPNLHETRGHLQIEGQRRSLLADGLMHLAAVFMRESGF</sequence>
<dbReference type="PANTHER" id="PTHR32347">
    <property type="entry name" value="EFFLUX SYSTEM COMPONENT YKNX-RELATED"/>
    <property type="match status" value="1"/>
</dbReference>
<comment type="similarity">
    <text evidence="4">Belongs to the peptidase M50B family.</text>
</comment>
<dbReference type="GO" id="GO:0006508">
    <property type="term" value="P:proteolysis"/>
    <property type="evidence" value="ECO:0007669"/>
    <property type="project" value="InterPro"/>
</dbReference>
<evidence type="ECO:0000256" key="4">
    <source>
        <dbReference type="ARBA" id="ARBA00007931"/>
    </source>
</evidence>
<evidence type="ECO:0000256" key="9">
    <source>
        <dbReference type="SAM" id="Phobius"/>
    </source>
</evidence>
<feature type="transmembrane region" description="Helical" evidence="9">
    <location>
        <begin position="381"/>
        <end position="400"/>
    </location>
</feature>
<dbReference type="AlphaFoldDB" id="A0A1A9KDX9"/>
<dbReference type="PANTHER" id="PTHR32347:SF23">
    <property type="entry name" value="BLL5650 PROTEIN"/>
    <property type="match status" value="1"/>
</dbReference>
<dbReference type="GO" id="GO:0016020">
    <property type="term" value="C:membrane"/>
    <property type="evidence" value="ECO:0007669"/>
    <property type="project" value="UniProtKB-SubCell"/>
</dbReference>
<protein>
    <submittedName>
        <fullName evidence="11">Peptidase M50</fullName>
    </submittedName>
</protein>
<evidence type="ECO:0000259" key="10">
    <source>
        <dbReference type="Pfam" id="PF02163"/>
    </source>
</evidence>
<evidence type="ECO:0000256" key="8">
    <source>
        <dbReference type="ARBA" id="ARBA00023136"/>
    </source>
</evidence>
<accession>A0A1A9KDX9</accession>
<feature type="transmembrane region" description="Helical" evidence="9">
    <location>
        <begin position="351"/>
        <end position="375"/>
    </location>
</feature>
<dbReference type="Proteomes" id="UP000077748">
    <property type="component" value="Chromosome"/>
</dbReference>
<dbReference type="InterPro" id="IPR008915">
    <property type="entry name" value="Peptidase_M50"/>
</dbReference>